<organism evidence="1 2">
    <name type="scientific">Racocetra persica</name>
    <dbReference type="NCBI Taxonomy" id="160502"/>
    <lineage>
        <taxon>Eukaryota</taxon>
        <taxon>Fungi</taxon>
        <taxon>Fungi incertae sedis</taxon>
        <taxon>Mucoromycota</taxon>
        <taxon>Glomeromycotina</taxon>
        <taxon>Glomeromycetes</taxon>
        <taxon>Diversisporales</taxon>
        <taxon>Gigasporaceae</taxon>
        <taxon>Racocetra</taxon>
    </lineage>
</organism>
<protein>
    <submittedName>
        <fullName evidence="1">10131_t:CDS:1</fullName>
    </submittedName>
</protein>
<comment type="caution">
    <text evidence="1">The sequence shown here is derived from an EMBL/GenBank/DDBJ whole genome shotgun (WGS) entry which is preliminary data.</text>
</comment>
<evidence type="ECO:0000313" key="2">
    <source>
        <dbReference type="Proteomes" id="UP000789920"/>
    </source>
</evidence>
<keyword evidence="2" id="KW-1185">Reference proteome</keyword>
<reference evidence="1" key="1">
    <citation type="submission" date="2021-06" db="EMBL/GenBank/DDBJ databases">
        <authorList>
            <person name="Kallberg Y."/>
            <person name="Tangrot J."/>
            <person name="Rosling A."/>
        </authorList>
    </citation>
    <scope>NUCLEOTIDE SEQUENCE</scope>
    <source>
        <strain evidence="1">MA461A</strain>
    </source>
</reference>
<evidence type="ECO:0000313" key="1">
    <source>
        <dbReference type="EMBL" id="CAG8707672.1"/>
    </source>
</evidence>
<gene>
    <name evidence="1" type="ORF">RPERSI_LOCUS10332</name>
</gene>
<proteinExistence type="predicted"/>
<feature type="non-terminal residue" evidence="1">
    <location>
        <position position="1"/>
    </location>
</feature>
<sequence length="254" mass="28053">QGPTTINILECALCTNASRRAQPVFIPQHINLDDFNDLYADVEDIGIGGSRQHERDSSLQDIELERLRKAGSQSNSAITGVNSTGTEVPDLLDFDGNSSIENISRDILEFSGQLGSVGQPRSSSIGPQRPSISMSESFHPFDDNIEIPDFQIFGELDEDSSMSGSSTKGKHRDSDSRSAVNNEQEQLNFMEFIKDLMQKAEVSSAIFQDLMVAQHVKRAETAKAFYNILGLATKNLIKVKQVQPYGEIVIELKE</sequence>
<dbReference type="Proteomes" id="UP000789920">
    <property type="component" value="Unassembled WGS sequence"/>
</dbReference>
<dbReference type="EMBL" id="CAJVQC010020395">
    <property type="protein sequence ID" value="CAG8707672.1"/>
    <property type="molecule type" value="Genomic_DNA"/>
</dbReference>
<accession>A0ACA9PFZ2</accession>
<name>A0ACA9PFZ2_9GLOM</name>